<protein>
    <submittedName>
        <fullName evidence="1">Uncharacterized protein</fullName>
    </submittedName>
</protein>
<gene>
    <name evidence="1" type="ORF">H9L12_08085</name>
</gene>
<dbReference type="RefSeq" id="WP_187541304.1">
    <property type="nucleotide sequence ID" value="NZ_CP060717.1"/>
</dbReference>
<evidence type="ECO:0000313" key="1">
    <source>
        <dbReference type="EMBL" id="QNN64304.1"/>
    </source>
</evidence>
<dbReference type="KEGG" id="srhi:H9L12_08085"/>
<reference evidence="1 2" key="1">
    <citation type="submission" date="2020-08" db="EMBL/GenBank/DDBJ databases">
        <title>Genome sequence of Sphingomonas rhizophila KACC 19189T.</title>
        <authorList>
            <person name="Hyun D.-W."/>
            <person name="Bae J.-W."/>
        </authorList>
    </citation>
    <scope>NUCLEOTIDE SEQUENCE [LARGE SCALE GENOMIC DNA]</scope>
    <source>
        <strain evidence="1 2">KACC 19189</strain>
    </source>
</reference>
<dbReference type="AlphaFoldDB" id="A0A7G9S8X9"/>
<proteinExistence type="predicted"/>
<organism evidence="1 2">
    <name type="scientific">Sphingomonas rhizophila</name>
    <dbReference type="NCBI Taxonomy" id="2071607"/>
    <lineage>
        <taxon>Bacteria</taxon>
        <taxon>Pseudomonadati</taxon>
        <taxon>Pseudomonadota</taxon>
        <taxon>Alphaproteobacteria</taxon>
        <taxon>Sphingomonadales</taxon>
        <taxon>Sphingomonadaceae</taxon>
        <taxon>Sphingomonas</taxon>
    </lineage>
</organism>
<dbReference type="EMBL" id="CP060717">
    <property type="protein sequence ID" value="QNN64304.1"/>
    <property type="molecule type" value="Genomic_DNA"/>
</dbReference>
<dbReference type="Proteomes" id="UP000515955">
    <property type="component" value="Chromosome"/>
</dbReference>
<evidence type="ECO:0000313" key="2">
    <source>
        <dbReference type="Proteomes" id="UP000515955"/>
    </source>
</evidence>
<name>A0A7G9S8X9_9SPHN</name>
<keyword evidence="2" id="KW-1185">Reference proteome</keyword>
<sequence length="301" mass="33305">MSELAKEFDRLHAALVAELAPHEVELVNQAKSRLPTNGRTYGFEDVGKEAKAALKAVAALPSEQARTASRATIAGLAASNADRLRQGLTARVGERSEVALRHLLDFLSSDLDASYRYPDDHFLKDYRFVTGMTVPCGAQVVDLAERPGLKTVVSIAGKSPRLAWHAISRPWFRPHTEDRYLDEFNEKGWDRCYAEVGDLLTALPEVAGFIATSWFYDPALAEVSPRLDYLRRVPVEGGALMVRHGTTPFDIKSSTATSPTRRALYEQGKYVPTCWSIVWPRREMLAWCERSPAAGASTPSA</sequence>
<accession>A0A7G9S8X9</accession>